<keyword evidence="8 13" id="KW-0862">Zinc</keyword>
<dbReference type="FunFam" id="3.40.50.620:FF:000068">
    <property type="entry name" value="Cysteine--tRNA ligase"/>
    <property type="match status" value="1"/>
</dbReference>
<evidence type="ECO:0000256" key="6">
    <source>
        <dbReference type="ARBA" id="ARBA00022723"/>
    </source>
</evidence>
<keyword evidence="6 13" id="KW-0479">Metal-binding</keyword>
<comment type="catalytic activity">
    <reaction evidence="12 13">
        <text>tRNA(Cys) + L-cysteine + ATP = L-cysteinyl-tRNA(Cys) + AMP + diphosphate</text>
        <dbReference type="Rhea" id="RHEA:17773"/>
        <dbReference type="Rhea" id="RHEA-COMP:9661"/>
        <dbReference type="Rhea" id="RHEA-COMP:9679"/>
        <dbReference type="ChEBI" id="CHEBI:30616"/>
        <dbReference type="ChEBI" id="CHEBI:33019"/>
        <dbReference type="ChEBI" id="CHEBI:35235"/>
        <dbReference type="ChEBI" id="CHEBI:78442"/>
        <dbReference type="ChEBI" id="CHEBI:78517"/>
        <dbReference type="ChEBI" id="CHEBI:456215"/>
        <dbReference type="EC" id="6.1.1.16"/>
    </reaction>
</comment>
<keyword evidence="10 13" id="KW-0648">Protein biosynthesis</keyword>
<dbReference type="Proteomes" id="UP000252914">
    <property type="component" value="Unassembled WGS sequence"/>
</dbReference>
<dbReference type="CDD" id="cd00672">
    <property type="entry name" value="CysRS_core"/>
    <property type="match status" value="1"/>
</dbReference>
<evidence type="ECO:0000259" key="14">
    <source>
        <dbReference type="SMART" id="SM00840"/>
    </source>
</evidence>
<feature type="short sequence motif" description="'HIGH' region" evidence="13">
    <location>
        <begin position="31"/>
        <end position="41"/>
    </location>
</feature>
<feature type="short sequence motif" description="'KMSKS' region" evidence="13">
    <location>
        <begin position="264"/>
        <end position="268"/>
    </location>
</feature>
<dbReference type="InterPro" id="IPR032678">
    <property type="entry name" value="tRNA-synt_1_cat_dom"/>
</dbReference>
<evidence type="ECO:0000256" key="1">
    <source>
        <dbReference type="ARBA" id="ARBA00004496"/>
    </source>
</evidence>
<name>A0A367ENZ6_9ACTN</name>
<dbReference type="PANTHER" id="PTHR10890:SF30">
    <property type="entry name" value="CYSTEINE--TRNA LIGASE"/>
    <property type="match status" value="1"/>
</dbReference>
<evidence type="ECO:0000256" key="4">
    <source>
        <dbReference type="ARBA" id="ARBA00022490"/>
    </source>
</evidence>
<evidence type="ECO:0000256" key="8">
    <source>
        <dbReference type="ARBA" id="ARBA00022833"/>
    </source>
</evidence>
<dbReference type="InterPro" id="IPR009080">
    <property type="entry name" value="tRNAsynth_Ia_anticodon-bd"/>
</dbReference>
<dbReference type="SUPFAM" id="SSF52374">
    <property type="entry name" value="Nucleotidylyl transferase"/>
    <property type="match status" value="1"/>
</dbReference>
<dbReference type="NCBIfam" id="TIGR00435">
    <property type="entry name" value="cysS"/>
    <property type="match status" value="1"/>
</dbReference>
<gene>
    <name evidence="13" type="primary">cysS</name>
    <name evidence="15" type="ORF">DTL70_25265</name>
</gene>
<keyword evidence="16" id="KW-1185">Reference proteome</keyword>
<accession>A0A367ENZ6</accession>
<keyword evidence="9 13" id="KW-0067">ATP-binding</keyword>
<comment type="caution">
    <text evidence="15">The sequence shown here is derived from an EMBL/GenBank/DDBJ whole genome shotgun (WGS) entry which is preliminary data.</text>
</comment>
<comment type="subunit">
    <text evidence="3 13">Monomer.</text>
</comment>
<evidence type="ECO:0000256" key="7">
    <source>
        <dbReference type="ARBA" id="ARBA00022741"/>
    </source>
</evidence>
<evidence type="ECO:0000256" key="3">
    <source>
        <dbReference type="ARBA" id="ARBA00011245"/>
    </source>
</evidence>
<evidence type="ECO:0000256" key="2">
    <source>
        <dbReference type="ARBA" id="ARBA00005594"/>
    </source>
</evidence>
<feature type="binding site" evidence="13">
    <location>
        <position position="267"/>
    </location>
    <ligand>
        <name>ATP</name>
        <dbReference type="ChEBI" id="CHEBI:30616"/>
    </ligand>
</feature>
<evidence type="ECO:0000256" key="11">
    <source>
        <dbReference type="ARBA" id="ARBA00023146"/>
    </source>
</evidence>
<dbReference type="RefSeq" id="WP_114024319.1">
    <property type="nucleotide sequence ID" value="NZ_JBEYTF010000012.1"/>
</dbReference>
<evidence type="ECO:0000256" key="9">
    <source>
        <dbReference type="ARBA" id="ARBA00022840"/>
    </source>
</evidence>
<dbReference type="InterPro" id="IPR056411">
    <property type="entry name" value="CysS_C"/>
</dbReference>
<keyword evidence="7 13" id="KW-0547">Nucleotide-binding</keyword>
<reference evidence="15 16" key="1">
    <citation type="submission" date="2018-06" db="EMBL/GenBank/DDBJ databases">
        <title>Streptomyces reniochalinae sp. nov. and Streptomyces diacarnus sp. nov. from marine sponges.</title>
        <authorList>
            <person name="Li L."/>
        </authorList>
    </citation>
    <scope>NUCLEOTIDE SEQUENCE [LARGE SCALE GENOMIC DNA]</scope>
    <source>
        <strain evidence="15 16">LHW51701</strain>
    </source>
</reference>
<feature type="binding site" evidence="13">
    <location>
        <position position="208"/>
    </location>
    <ligand>
        <name>Zn(2+)</name>
        <dbReference type="ChEBI" id="CHEBI:29105"/>
    </ligand>
</feature>
<comment type="similarity">
    <text evidence="2 13">Belongs to the class-I aminoacyl-tRNA synthetase family.</text>
</comment>
<dbReference type="Pfam" id="PF01406">
    <property type="entry name" value="tRNA-synt_1e"/>
    <property type="match status" value="1"/>
</dbReference>
<dbReference type="SUPFAM" id="SSF47323">
    <property type="entry name" value="Anticodon-binding domain of a subclass of class I aminoacyl-tRNA synthetases"/>
    <property type="match status" value="1"/>
</dbReference>
<dbReference type="GO" id="GO:0006423">
    <property type="term" value="P:cysteinyl-tRNA aminoacylation"/>
    <property type="evidence" value="ECO:0007669"/>
    <property type="project" value="UniProtKB-UniRule"/>
</dbReference>
<feature type="binding site" evidence="13">
    <location>
        <position position="233"/>
    </location>
    <ligand>
        <name>Zn(2+)</name>
        <dbReference type="ChEBI" id="CHEBI:29105"/>
    </ligand>
</feature>
<feature type="domain" description="Cysteinyl-tRNA synthetase class Ia DALR" evidence="14">
    <location>
        <begin position="340"/>
        <end position="402"/>
    </location>
</feature>
<dbReference type="SMART" id="SM00840">
    <property type="entry name" value="DALR_2"/>
    <property type="match status" value="1"/>
</dbReference>
<protein>
    <recommendedName>
        <fullName evidence="13">Cysteine--tRNA ligase</fullName>
        <ecNumber evidence="13">6.1.1.16</ecNumber>
    </recommendedName>
    <alternativeName>
        <fullName evidence="13">Cysteinyl-tRNA synthetase</fullName>
        <shortName evidence="13">CysRS</shortName>
    </alternativeName>
</protein>
<proteinExistence type="inferred from homology"/>
<evidence type="ECO:0000313" key="15">
    <source>
        <dbReference type="EMBL" id="RCG18930.1"/>
    </source>
</evidence>
<organism evidence="15 16">
    <name type="scientific">Streptomyces diacarni</name>
    <dbReference type="NCBI Taxonomy" id="2800381"/>
    <lineage>
        <taxon>Bacteria</taxon>
        <taxon>Bacillati</taxon>
        <taxon>Actinomycetota</taxon>
        <taxon>Actinomycetes</taxon>
        <taxon>Kitasatosporales</taxon>
        <taxon>Streptomycetaceae</taxon>
        <taxon>Streptomyces</taxon>
    </lineage>
</organism>
<dbReference type="InterPro" id="IPR015273">
    <property type="entry name" value="Cys-tRNA-synt_Ia_DALR"/>
</dbReference>
<evidence type="ECO:0000256" key="13">
    <source>
        <dbReference type="HAMAP-Rule" id="MF_00041"/>
    </source>
</evidence>
<dbReference type="EMBL" id="QOIN01000049">
    <property type="protein sequence ID" value="RCG18930.1"/>
    <property type="molecule type" value="Genomic_DNA"/>
</dbReference>
<dbReference type="PRINTS" id="PR00983">
    <property type="entry name" value="TRNASYNTHCYS"/>
</dbReference>
<evidence type="ECO:0000313" key="16">
    <source>
        <dbReference type="Proteomes" id="UP000252914"/>
    </source>
</evidence>
<dbReference type="GO" id="GO:0005829">
    <property type="term" value="C:cytosol"/>
    <property type="evidence" value="ECO:0007669"/>
    <property type="project" value="TreeGrafter"/>
</dbReference>
<dbReference type="EC" id="6.1.1.16" evidence="13"/>
<dbReference type="InterPro" id="IPR015803">
    <property type="entry name" value="Cys-tRNA-ligase"/>
</dbReference>
<dbReference type="AlphaFoldDB" id="A0A367ENZ6"/>
<keyword evidence="11 13" id="KW-0030">Aminoacyl-tRNA synthetase</keyword>
<feature type="binding site" evidence="13">
    <location>
        <position position="29"/>
    </location>
    <ligand>
        <name>Zn(2+)</name>
        <dbReference type="ChEBI" id="CHEBI:29105"/>
    </ligand>
</feature>
<dbReference type="Pfam" id="PF09190">
    <property type="entry name" value="DALR_2"/>
    <property type="match status" value="1"/>
</dbReference>
<keyword evidence="5 13" id="KW-0436">Ligase</keyword>
<dbReference type="InterPro" id="IPR024909">
    <property type="entry name" value="Cys-tRNA/MSH_ligase"/>
</dbReference>
<sequence>MTLRLYDTSARQIRDFSPLEPGCVSIYLCGATVQAAPHIGHIRSGLNFDIMRRWFAYRGYAVTFVRNVTDIDDKIIVKAAEQGRPWWAIGYANERAFNAAYDALGCLPPTGEPRATGHIPEMVEMMRVLIDRGHAYTADGNVYFDVRSFPAYLGLSNQDLDNLRQPAGEGETGKRDPRDFAMWKAAKPGEPFWETPFGPGRPGWHLECSAMAHKYLGRAFDIHGGGVDLVFPHHENEIAQSRAFGDEFARYWAHNAWVTMSGEKMSKSLGNSVLVSEMVKQWRPLVLRYYLGGPHYRSTIEYSPESLREADAAFARIEGFLQRGTELVGDVAQAARVPDAFGEAMDDDFAVPQALAVVHTTVRQGNAALGEGDKAAVATAVAEVRAMLGVLGMDPLDPAWSGGARQEGAGLHSVVDSLVGLVLQQRQAARQRKDYAAADALRDDLQRAGLTIEDTPSGPRWELTGD</sequence>
<dbReference type="GO" id="GO:0008270">
    <property type="term" value="F:zinc ion binding"/>
    <property type="evidence" value="ECO:0007669"/>
    <property type="project" value="UniProtKB-UniRule"/>
</dbReference>
<dbReference type="GO" id="GO:0005524">
    <property type="term" value="F:ATP binding"/>
    <property type="evidence" value="ECO:0007669"/>
    <property type="project" value="UniProtKB-UniRule"/>
</dbReference>
<keyword evidence="4 13" id="KW-0963">Cytoplasm</keyword>
<evidence type="ECO:0000256" key="5">
    <source>
        <dbReference type="ARBA" id="ARBA00022598"/>
    </source>
</evidence>
<comment type="subcellular location">
    <subcellularLocation>
        <location evidence="1 13">Cytoplasm</location>
    </subcellularLocation>
</comment>
<dbReference type="Pfam" id="PF23493">
    <property type="entry name" value="CysS_C"/>
    <property type="match status" value="1"/>
</dbReference>
<evidence type="ECO:0000256" key="12">
    <source>
        <dbReference type="ARBA" id="ARBA00047398"/>
    </source>
</evidence>
<dbReference type="GO" id="GO:0004817">
    <property type="term" value="F:cysteine-tRNA ligase activity"/>
    <property type="evidence" value="ECO:0007669"/>
    <property type="project" value="UniProtKB-UniRule"/>
</dbReference>
<evidence type="ECO:0000256" key="10">
    <source>
        <dbReference type="ARBA" id="ARBA00022917"/>
    </source>
</evidence>
<dbReference type="Gene3D" id="1.20.120.1910">
    <property type="entry name" value="Cysteine-tRNA ligase, C-terminal anti-codon recognition domain"/>
    <property type="match status" value="1"/>
</dbReference>
<feature type="binding site" evidence="13">
    <location>
        <position position="237"/>
    </location>
    <ligand>
        <name>Zn(2+)</name>
        <dbReference type="ChEBI" id="CHEBI:29105"/>
    </ligand>
</feature>
<comment type="cofactor">
    <cofactor evidence="13">
        <name>Zn(2+)</name>
        <dbReference type="ChEBI" id="CHEBI:29105"/>
    </cofactor>
    <text evidence="13">Binds 1 zinc ion per subunit.</text>
</comment>
<dbReference type="PANTHER" id="PTHR10890">
    <property type="entry name" value="CYSTEINYL-TRNA SYNTHETASE"/>
    <property type="match status" value="1"/>
</dbReference>
<dbReference type="InterPro" id="IPR014729">
    <property type="entry name" value="Rossmann-like_a/b/a_fold"/>
</dbReference>
<dbReference type="HAMAP" id="MF_00041">
    <property type="entry name" value="Cys_tRNA_synth"/>
    <property type="match status" value="1"/>
</dbReference>
<dbReference type="Gene3D" id="3.40.50.620">
    <property type="entry name" value="HUPs"/>
    <property type="match status" value="1"/>
</dbReference>